<proteinExistence type="predicted"/>
<dbReference type="Proteomes" id="UP000828390">
    <property type="component" value="Unassembled WGS sequence"/>
</dbReference>
<dbReference type="AlphaFoldDB" id="A0A9D4GQ91"/>
<reference evidence="1" key="1">
    <citation type="journal article" date="2019" name="bioRxiv">
        <title>The Genome of the Zebra Mussel, Dreissena polymorpha: A Resource for Invasive Species Research.</title>
        <authorList>
            <person name="McCartney M.A."/>
            <person name="Auch B."/>
            <person name="Kono T."/>
            <person name="Mallez S."/>
            <person name="Zhang Y."/>
            <person name="Obille A."/>
            <person name="Becker A."/>
            <person name="Abrahante J.E."/>
            <person name="Garbe J."/>
            <person name="Badalamenti J.P."/>
            <person name="Herman A."/>
            <person name="Mangelson H."/>
            <person name="Liachko I."/>
            <person name="Sullivan S."/>
            <person name="Sone E.D."/>
            <person name="Koren S."/>
            <person name="Silverstein K.A.T."/>
            <person name="Beckman K.B."/>
            <person name="Gohl D.M."/>
        </authorList>
    </citation>
    <scope>NUCLEOTIDE SEQUENCE</scope>
    <source>
        <strain evidence="1">Duluth1</strain>
        <tissue evidence="1">Whole animal</tissue>
    </source>
</reference>
<sequence length="99" mass="10919">MDEIISVNFETAVDNTLIDTLDEHFRYTLGKQRTYFGPNCKKVTGQAPSICMRSSALIVTSQAASICMQSSAFGFGQYTIWSCLAGQDYIGCHFYAVIA</sequence>
<reference evidence="1" key="2">
    <citation type="submission" date="2020-11" db="EMBL/GenBank/DDBJ databases">
        <authorList>
            <person name="McCartney M.A."/>
            <person name="Auch B."/>
            <person name="Kono T."/>
            <person name="Mallez S."/>
            <person name="Becker A."/>
            <person name="Gohl D.M."/>
            <person name="Silverstein K.A.T."/>
            <person name="Koren S."/>
            <person name="Bechman K.B."/>
            <person name="Herman A."/>
            <person name="Abrahante J.E."/>
            <person name="Garbe J."/>
        </authorList>
    </citation>
    <scope>NUCLEOTIDE SEQUENCE</scope>
    <source>
        <strain evidence="1">Duluth1</strain>
        <tissue evidence="1">Whole animal</tissue>
    </source>
</reference>
<name>A0A9D4GQ91_DREPO</name>
<protein>
    <submittedName>
        <fullName evidence="1">Uncharacterized protein</fullName>
    </submittedName>
</protein>
<evidence type="ECO:0000313" key="1">
    <source>
        <dbReference type="EMBL" id="KAH3820988.1"/>
    </source>
</evidence>
<keyword evidence="2" id="KW-1185">Reference proteome</keyword>
<dbReference type="EMBL" id="JAIWYP010000005">
    <property type="protein sequence ID" value="KAH3820988.1"/>
    <property type="molecule type" value="Genomic_DNA"/>
</dbReference>
<accession>A0A9D4GQ91</accession>
<organism evidence="1 2">
    <name type="scientific">Dreissena polymorpha</name>
    <name type="common">Zebra mussel</name>
    <name type="synonym">Mytilus polymorpha</name>
    <dbReference type="NCBI Taxonomy" id="45954"/>
    <lineage>
        <taxon>Eukaryota</taxon>
        <taxon>Metazoa</taxon>
        <taxon>Spiralia</taxon>
        <taxon>Lophotrochozoa</taxon>
        <taxon>Mollusca</taxon>
        <taxon>Bivalvia</taxon>
        <taxon>Autobranchia</taxon>
        <taxon>Heteroconchia</taxon>
        <taxon>Euheterodonta</taxon>
        <taxon>Imparidentia</taxon>
        <taxon>Neoheterodontei</taxon>
        <taxon>Myida</taxon>
        <taxon>Dreissenoidea</taxon>
        <taxon>Dreissenidae</taxon>
        <taxon>Dreissena</taxon>
    </lineage>
</organism>
<gene>
    <name evidence="1" type="ORF">DPMN_122741</name>
</gene>
<comment type="caution">
    <text evidence="1">The sequence shown here is derived from an EMBL/GenBank/DDBJ whole genome shotgun (WGS) entry which is preliminary data.</text>
</comment>
<evidence type="ECO:0000313" key="2">
    <source>
        <dbReference type="Proteomes" id="UP000828390"/>
    </source>
</evidence>